<organism evidence="2 3">
    <name type="scientific">Zhongshania guokunii</name>
    <dbReference type="NCBI Taxonomy" id="641783"/>
    <lineage>
        <taxon>Bacteria</taxon>
        <taxon>Pseudomonadati</taxon>
        <taxon>Pseudomonadota</taxon>
        <taxon>Gammaproteobacteria</taxon>
        <taxon>Cellvibrionales</taxon>
        <taxon>Spongiibacteraceae</taxon>
        <taxon>Zhongshania</taxon>
    </lineage>
</organism>
<evidence type="ECO:0008006" key="4">
    <source>
        <dbReference type="Google" id="ProtNLM"/>
    </source>
</evidence>
<evidence type="ECO:0000313" key="3">
    <source>
        <dbReference type="Proteomes" id="UP001557485"/>
    </source>
</evidence>
<accession>A0ABV3U692</accession>
<evidence type="ECO:0000256" key="1">
    <source>
        <dbReference type="SAM" id="Phobius"/>
    </source>
</evidence>
<dbReference type="EMBL" id="JBFRYA010000008">
    <property type="protein sequence ID" value="MEX1669436.1"/>
    <property type="molecule type" value="Genomic_DNA"/>
</dbReference>
<keyword evidence="1" id="KW-1133">Transmembrane helix</keyword>
<protein>
    <recommendedName>
        <fullName evidence="4">Peptidase M50B-like protein</fullName>
    </recommendedName>
</protein>
<dbReference type="Proteomes" id="UP001557485">
    <property type="component" value="Unassembled WGS sequence"/>
</dbReference>
<keyword evidence="1" id="KW-0812">Transmembrane</keyword>
<dbReference type="RefSeq" id="WP_368381707.1">
    <property type="nucleotide sequence ID" value="NZ_JBFRYA010000008.1"/>
</dbReference>
<sequence>MPPLRKTPSSISRHSADGFPANVSPAGVLAIAATFVILLAYYGGGYNRFIPILDHANLAFHEAGHVLFGFFGQTAGLYGGTFGQLVFPLIVFMSFYRRGQIMQAGLGLLWLFQNFLNIARYVADARAQQLPLVGGGDHDWFNILYRWDALPADKSFAATLTTVAWLGMILSFVWVLRLWIKSQK</sequence>
<feature type="transmembrane region" description="Helical" evidence="1">
    <location>
        <begin position="63"/>
        <end position="92"/>
    </location>
</feature>
<evidence type="ECO:0000313" key="2">
    <source>
        <dbReference type="EMBL" id="MEX1669436.1"/>
    </source>
</evidence>
<feature type="transmembrane region" description="Helical" evidence="1">
    <location>
        <begin position="104"/>
        <end position="123"/>
    </location>
</feature>
<gene>
    <name evidence="2" type="ORF">AB4876_10975</name>
</gene>
<feature type="transmembrane region" description="Helical" evidence="1">
    <location>
        <begin position="156"/>
        <end position="180"/>
    </location>
</feature>
<proteinExistence type="predicted"/>
<keyword evidence="3" id="KW-1185">Reference proteome</keyword>
<reference evidence="2 3" key="1">
    <citation type="journal article" date="2011" name="Int. J. Syst. Evol. Microbiol.">
        <title>Zhongshania antarctica gen. nov., sp. nov. and Zhongshania guokunii sp. nov., gammaproteobacteria respectively isolated from coastal attached (fast) ice and surface seawater of the Antarctic.</title>
        <authorList>
            <person name="Li H.J."/>
            <person name="Zhang X.Y."/>
            <person name="Chen C.X."/>
            <person name="Zhang Y.J."/>
            <person name="Gao Z.M."/>
            <person name="Yu Y."/>
            <person name="Chen X.L."/>
            <person name="Chen B."/>
            <person name="Zhang Y.Z."/>
        </authorList>
    </citation>
    <scope>NUCLEOTIDE SEQUENCE [LARGE SCALE GENOMIC DNA]</scope>
    <source>
        <strain evidence="2 3">ZS6-22T</strain>
    </source>
</reference>
<feature type="transmembrane region" description="Helical" evidence="1">
    <location>
        <begin position="21"/>
        <end position="43"/>
    </location>
</feature>
<keyword evidence="1" id="KW-0472">Membrane</keyword>
<comment type="caution">
    <text evidence="2">The sequence shown here is derived from an EMBL/GenBank/DDBJ whole genome shotgun (WGS) entry which is preliminary data.</text>
</comment>
<name>A0ABV3U692_9GAMM</name>